<dbReference type="AlphaFoldDB" id="A0A2C8F9Z3"/>
<proteinExistence type="predicted"/>
<accession>A0A2C8F9Z3</accession>
<evidence type="ECO:0000313" key="2">
    <source>
        <dbReference type="Proteomes" id="UP000219215"/>
    </source>
</evidence>
<reference evidence="2" key="1">
    <citation type="submission" date="2017-09" db="EMBL/GenBank/DDBJ databases">
        <authorList>
            <person name="Regsiter A."/>
            <person name="William W."/>
        </authorList>
    </citation>
    <scope>NUCLEOTIDE SEQUENCE [LARGE SCALE GENOMIC DNA]</scope>
    <source>
        <strain evidence="2">500-1</strain>
    </source>
</reference>
<keyword evidence="2" id="KW-1185">Reference proteome</keyword>
<evidence type="ECO:0000313" key="1">
    <source>
        <dbReference type="EMBL" id="SOB59251.1"/>
    </source>
</evidence>
<dbReference type="Proteomes" id="UP000219215">
    <property type="component" value="Chromosome DPRO"/>
</dbReference>
<protein>
    <submittedName>
        <fullName evidence="1">Uncharacterized protein</fullName>
    </submittedName>
</protein>
<name>A0A2C8F9Z3_9BACT</name>
<dbReference type="RefSeq" id="WP_097012146.1">
    <property type="nucleotide sequence ID" value="NZ_LT907975.1"/>
</dbReference>
<sequence length="75" mass="8767">MTDRTKFVKLANKRVNAAIKSIKEVSELSNTSKYEYSKEDADRIIEHLQSEVDDCRKRFEIALNVDAWVQFSLDE</sequence>
<organism evidence="1 2">
    <name type="scientific">Pseudodesulfovibrio profundus</name>
    <dbReference type="NCBI Taxonomy" id="57320"/>
    <lineage>
        <taxon>Bacteria</taxon>
        <taxon>Pseudomonadati</taxon>
        <taxon>Thermodesulfobacteriota</taxon>
        <taxon>Desulfovibrionia</taxon>
        <taxon>Desulfovibrionales</taxon>
        <taxon>Desulfovibrionaceae</taxon>
    </lineage>
</organism>
<dbReference type="OrthoDB" id="7068200at2"/>
<gene>
    <name evidence="1" type="ORF">DPRO_2345</name>
</gene>
<dbReference type="KEGG" id="pprf:DPRO_2345"/>
<dbReference type="EMBL" id="LT907975">
    <property type="protein sequence ID" value="SOB59251.1"/>
    <property type="molecule type" value="Genomic_DNA"/>
</dbReference>